<reference evidence="3 4" key="1">
    <citation type="submission" date="2016-03" db="EMBL/GenBank/DDBJ databases">
        <authorList>
            <person name="Ploux O."/>
        </authorList>
    </citation>
    <scope>NUCLEOTIDE SEQUENCE [LARGE SCALE GENOMIC DNA]</scope>
    <source>
        <strain evidence="3 4">UAMH 11012</strain>
    </source>
</reference>
<feature type="compositionally biased region" description="Polar residues" evidence="2">
    <location>
        <begin position="1"/>
        <end position="17"/>
    </location>
</feature>
<sequence length="441" mass="51216">MDEFSQEASQLNISEGDSSWDDMSEDDTPHTPFDPRDIATLLSNYYQLMARMRYFSPDCIKYPPHDPPIDVEFAKSLDLEPQVIELLQVLPYVEGLNNEDEFILSGSFADMRQKSVLEQSRDPDYVDPTGGYDEENGKYVMPWMLVLNECGNHGSIMYFNTRNSKITMVWQGGAGGGCADPYFWGKHSSGDEDPHEINDNRIEQFPSRPATDLFADFTNRLMTLEWIPFNTYGPRIVDEHSKDEYPDLKLLFETYGWPGELDAEGFDAASRRWKEFNRVRSDAQDMLTKADLYGKEAERLRKRLEETLKKKKRDGVWDEDIAKTPEDIAKMEEQVKRWQQNLEWEEKLRGEAAEEAEGVHDWDSALEKSWKTNISDDIRYHRKNLDWYRGGGAQYATEDKIRELEVGIAELEKRLQDIDALPKTAFDAIKPQLDRQWLSAR</sequence>
<evidence type="ECO:0000313" key="4">
    <source>
        <dbReference type="Proteomes" id="UP000184330"/>
    </source>
</evidence>
<feature type="region of interest" description="Disordered" evidence="2">
    <location>
        <begin position="1"/>
        <end position="36"/>
    </location>
</feature>
<protein>
    <submittedName>
        <fullName evidence="3">Uncharacterized protein</fullName>
    </submittedName>
</protein>
<keyword evidence="4" id="KW-1185">Reference proteome</keyword>
<gene>
    <name evidence="3" type="ORF">PAC_10671</name>
</gene>
<evidence type="ECO:0000256" key="2">
    <source>
        <dbReference type="SAM" id="MobiDB-lite"/>
    </source>
</evidence>
<proteinExistence type="predicted"/>
<dbReference type="AlphaFoldDB" id="A0A1L7X6X8"/>
<name>A0A1L7X6X8_9HELO</name>
<dbReference type="EMBL" id="FJOG01000016">
    <property type="protein sequence ID" value="CZR60775.1"/>
    <property type="molecule type" value="Genomic_DNA"/>
</dbReference>
<dbReference type="Proteomes" id="UP000184330">
    <property type="component" value="Unassembled WGS sequence"/>
</dbReference>
<accession>A0A1L7X6X8</accession>
<feature type="compositionally biased region" description="Basic and acidic residues" evidence="2">
    <location>
        <begin position="27"/>
        <end position="36"/>
    </location>
</feature>
<evidence type="ECO:0000256" key="1">
    <source>
        <dbReference type="SAM" id="Coils"/>
    </source>
</evidence>
<dbReference type="OrthoDB" id="5327951at2759"/>
<feature type="coiled-coil region" evidence="1">
    <location>
        <begin position="290"/>
        <end position="348"/>
    </location>
</feature>
<keyword evidence="1" id="KW-0175">Coiled coil</keyword>
<evidence type="ECO:0000313" key="3">
    <source>
        <dbReference type="EMBL" id="CZR60775.1"/>
    </source>
</evidence>
<organism evidence="3 4">
    <name type="scientific">Phialocephala subalpina</name>
    <dbReference type="NCBI Taxonomy" id="576137"/>
    <lineage>
        <taxon>Eukaryota</taxon>
        <taxon>Fungi</taxon>
        <taxon>Dikarya</taxon>
        <taxon>Ascomycota</taxon>
        <taxon>Pezizomycotina</taxon>
        <taxon>Leotiomycetes</taxon>
        <taxon>Helotiales</taxon>
        <taxon>Mollisiaceae</taxon>
        <taxon>Phialocephala</taxon>
        <taxon>Phialocephala fortinii species complex</taxon>
    </lineage>
</organism>